<name>A0AA40EPC6_9PEZI</name>
<feature type="region of interest" description="Disordered" evidence="5">
    <location>
        <begin position="733"/>
        <end position="758"/>
    </location>
</feature>
<evidence type="ECO:0000256" key="1">
    <source>
        <dbReference type="ARBA" id="ARBA00005640"/>
    </source>
</evidence>
<comment type="caution">
    <text evidence="7">The sequence shown here is derived from an EMBL/GenBank/DDBJ whole genome shotgun (WGS) entry which is preliminary data.</text>
</comment>
<dbReference type="PANTHER" id="PTHR11722:SF0">
    <property type="entry name" value="LARGE RIBOSOMAL SUBUNIT PROTEIN EL13"/>
    <property type="match status" value="1"/>
</dbReference>
<dbReference type="AlphaFoldDB" id="A0AA40EPC6"/>
<dbReference type="Pfam" id="PF00092">
    <property type="entry name" value="VWA"/>
    <property type="match status" value="1"/>
</dbReference>
<evidence type="ECO:0000256" key="3">
    <source>
        <dbReference type="ARBA" id="ARBA00023274"/>
    </source>
</evidence>
<dbReference type="GO" id="GO:0003723">
    <property type="term" value="F:RNA binding"/>
    <property type="evidence" value="ECO:0007669"/>
    <property type="project" value="TreeGrafter"/>
</dbReference>
<dbReference type="InterPro" id="IPR018256">
    <property type="entry name" value="Ribosomal_eL13_CS"/>
</dbReference>
<comment type="similarity">
    <text evidence="1 4">Belongs to the eukaryotic ribosomal protein eL13 family.</text>
</comment>
<keyword evidence="8" id="KW-1185">Reference proteome</keyword>
<reference evidence="7" key="1">
    <citation type="submission" date="2023-06" db="EMBL/GenBank/DDBJ databases">
        <title>Genome-scale phylogeny and comparative genomics of the fungal order Sordariales.</title>
        <authorList>
            <consortium name="Lawrence Berkeley National Laboratory"/>
            <person name="Hensen N."/>
            <person name="Bonometti L."/>
            <person name="Westerberg I."/>
            <person name="Brannstrom I.O."/>
            <person name="Guillou S."/>
            <person name="Cros-Aarteil S."/>
            <person name="Calhoun S."/>
            <person name="Haridas S."/>
            <person name="Kuo A."/>
            <person name="Mondo S."/>
            <person name="Pangilinan J."/>
            <person name="Riley R."/>
            <person name="LaButti K."/>
            <person name="Andreopoulos B."/>
            <person name="Lipzen A."/>
            <person name="Chen C."/>
            <person name="Yanf M."/>
            <person name="Daum C."/>
            <person name="Ng V."/>
            <person name="Clum A."/>
            <person name="Steindorff A."/>
            <person name="Ohm R."/>
            <person name="Martin F."/>
            <person name="Silar P."/>
            <person name="Natvig D."/>
            <person name="Lalanne C."/>
            <person name="Gautier V."/>
            <person name="Ament-velasquez S.L."/>
            <person name="Kruys A."/>
            <person name="Hutchinson M.I."/>
            <person name="Powell A.J."/>
            <person name="Barry K."/>
            <person name="Miller A.N."/>
            <person name="Grigoriev I.V."/>
            <person name="Debuchy R."/>
            <person name="Gladieux P."/>
            <person name="Thoren M.H."/>
            <person name="Johannesson H."/>
        </authorList>
    </citation>
    <scope>NUCLEOTIDE SEQUENCE</scope>
    <source>
        <strain evidence="7">SMH3187-1</strain>
    </source>
</reference>
<dbReference type="PANTHER" id="PTHR11722">
    <property type="entry name" value="60S RIBOSOMAL PROTEIN L13"/>
    <property type="match status" value="1"/>
</dbReference>
<feature type="region of interest" description="Disordered" evidence="5">
    <location>
        <begin position="792"/>
        <end position="818"/>
    </location>
</feature>
<feature type="compositionally biased region" description="Polar residues" evidence="5">
    <location>
        <begin position="747"/>
        <end position="758"/>
    </location>
</feature>
<dbReference type="GO" id="GO:0003735">
    <property type="term" value="F:structural constituent of ribosome"/>
    <property type="evidence" value="ECO:0007669"/>
    <property type="project" value="InterPro"/>
</dbReference>
<dbReference type="PROSITE" id="PS01104">
    <property type="entry name" value="RIBOSOMAL_L13E"/>
    <property type="match status" value="1"/>
</dbReference>
<dbReference type="PROSITE" id="PS50234">
    <property type="entry name" value="VWFA"/>
    <property type="match status" value="1"/>
</dbReference>
<dbReference type="InterPro" id="IPR032838">
    <property type="entry name" value="Vwaint_dom"/>
</dbReference>
<evidence type="ECO:0000313" key="8">
    <source>
        <dbReference type="Proteomes" id="UP001172155"/>
    </source>
</evidence>
<dbReference type="SUPFAM" id="SSF53300">
    <property type="entry name" value="vWA-like"/>
    <property type="match status" value="1"/>
</dbReference>
<feature type="domain" description="VWFA" evidence="6">
    <location>
        <begin position="8"/>
        <end position="200"/>
    </location>
</feature>
<keyword evidence="3 4" id="KW-0687">Ribonucleoprotein</keyword>
<dbReference type="InterPro" id="IPR001380">
    <property type="entry name" value="Ribosomal_eL13"/>
</dbReference>
<gene>
    <name evidence="7" type="ORF">B0T18DRAFT_481402</name>
</gene>
<proteinExistence type="inferred from homology"/>
<dbReference type="GO" id="GO:0006412">
    <property type="term" value="P:translation"/>
    <property type="evidence" value="ECO:0007669"/>
    <property type="project" value="InterPro"/>
</dbReference>
<dbReference type="InterPro" id="IPR002035">
    <property type="entry name" value="VWF_A"/>
</dbReference>
<sequence length="818" mass="88966">MMKRTPCDIVLVIDVSGSMDEQAPVPHEPGETVEDNGLSVLDLTKHAAKTILETLDGNDRLGIVSFSMQAKVVQPLTTMTRAAKRATSKRIEEMKSEDATNLWAGILSGIKLFEDVNDDLKGNMPALMVLTDGMPNHMCPAQGYVPKLRSMGKLPATIHTFGFGYQLRSGLLKSIAEVGGGNYSFIPDAGMIGTVFIHAVANLQSTFANNTTLTLTYPASLGLEETTGESVEQQPPILLPSPDQTMQLTLPLSTLQYGQSRDIYLRFTTPPTETLPPPNITASLTYHLFNPTPHHTTTTTLSPPLPPATTAFHTSRSLLLAFLSTVCPLRPLDLEHIHVPLITDTSAFLASFPAAAFPADPACLALTQDLAGQVSLALASPDYYHRWGKHFLPSLGGAHARQVCNSFKDPGPMVYGGSGGVFERCRGDLDRAFDGLAAPVPSRKRKGKGVGKGGHGKVVMSAYNRSSNPCFAGCGRVEVEGGGLVRIGRLRRGVQVVTPRGVRRVVAVLRTVVRREGMCLVGGAVVTPWHPVRVEGEWVFPVDVKRREVRYTGAVYSVLLERDEDADAHAICVDGVWGVTLGHGRTGADGRVGDVRTHGFLGDYDRVVKSLGVLHRSRNFRKDWQRRVRCHFDQAGKKASRRVARRAKAAAVAPRPVDKLRPVVRCPTIKYNRRTRLGRGFSLAELKAAGIPKQYAPTIGISVDPRRANLSEEGLAANVERLKAYKARLILFPKKSNKPKKTDTPKDQQSAETTQSTRAAFQLVDNIAAGFREIKKSELPKSTGSYKALRKARSDGKLVGVREKRAKDKADAEAAAKK</sequence>
<evidence type="ECO:0000313" key="7">
    <source>
        <dbReference type="EMBL" id="KAK0743020.1"/>
    </source>
</evidence>
<protein>
    <recommendedName>
        <fullName evidence="4">60S ribosomal protein L13</fullName>
    </recommendedName>
</protein>
<evidence type="ECO:0000259" key="6">
    <source>
        <dbReference type="PROSITE" id="PS50234"/>
    </source>
</evidence>
<dbReference type="Gene3D" id="1.20.5.110">
    <property type="match status" value="1"/>
</dbReference>
<dbReference type="GO" id="GO:0022625">
    <property type="term" value="C:cytosolic large ribosomal subunit"/>
    <property type="evidence" value="ECO:0007669"/>
    <property type="project" value="TreeGrafter"/>
</dbReference>
<dbReference type="Pfam" id="PF14624">
    <property type="entry name" value="Vwaint"/>
    <property type="match status" value="1"/>
</dbReference>
<dbReference type="EMBL" id="JAUKUD010000005">
    <property type="protein sequence ID" value="KAK0743020.1"/>
    <property type="molecule type" value="Genomic_DNA"/>
</dbReference>
<evidence type="ECO:0000256" key="2">
    <source>
        <dbReference type="ARBA" id="ARBA00022980"/>
    </source>
</evidence>
<dbReference type="HAMAP" id="MF_00499">
    <property type="entry name" value="Ribosomal_eL13"/>
    <property type="match status" value="1"/>
</dbReference>
<dbReference type="Pfam" id="PF01294">
    <property type="entry name" value="Ribosomal_L13e"/>
    <property type="match status" value="1"/>
</dbReference>
<dbReference type="SMART" id="SM00327">
    <property type="entry name" value="VWA"/>
    <property type="match status" value="1"/>
</dbReference>
<dbReference type="InterPro" id="IPR036465">
    <property type="entry name" value="vWFA_dom_sf"/>
</dbReference>
<dbReference type="Proteomes" id="UP001172155">
    <property type="component" value="Unassembled WGS sequence"/>
</dbReference>
<evidence type="ECO:0000256" key="5">
    <source>
        <dbReference type="SAM" id="MobiDB-lite"/>
    </source>
</evidence>
<accession>A0AA40EPC6</accession>
<dbReference type="Gene3D" id="3.40.50.410">
    <property type="entry name" value="von Willebrand factor, type A domain"/>
    <property type="match status" value="1"/>
</dbReference>
<organism evidence="7 8">
    <name type="scientific">Schizothecium vesticola</name>
    <dbReference type="NCBI Taxonomy" id="314040"/>
    <lineage>
        <taxon>Eukaryota</taxon>
        <taxon>Fungi</taxon>
        <taxon>Dikarya</taxon>
        <taxon>Ascomycota</taxon>
        <taxon>Pezizomycotina</taxon>
        <taxon>Sordariomycetes</taxon>
        <taxon>Sordariomycetidae</taxon>
        <taxon>Sordariales</taxon>
        <taxon>Schizotheciaceae</taxon>
        <taxon>Schizothecium</taxon>
    </lineage>
</organism>
<evidence type="ECO:0000256" key="4">
    <source>
        <dbReference type="RuleBase" id="RU000572"/>
    </source>
</evidence>
<keyword evidence="2 4" id="KW-0689">Ribosomal protein</keyword>